<feature type="transmembrane region" description="Helical" evidence="20">
    <location>
        <begin position="1973"/>
        <end position="1997"/>
    </location>
</feature>
<dbReference type="GO" id="GO:0016322">
    <property type="term" value="P:neuron remodeling"/>
    <property type="evidence" value="ECO:0007669"/>
    <property type="project" value="UniProtKB-ARBA"/>
</dbReference>
<feature type="transmembrane region" description="Helical" evidence="20">
    <location>
        <begin position="1292"/>
        <end position="1318"/>
    </location>
</feature>
<feature type="transmembrane region" description="Helical" evidence="20">
    <location>
        <begin position="1757"/>
        <end position="1775"/>
    </location>
</feature>
<dbReference type="Proteomes" id="UP001151699">
    <property type="component" value="Chromosome B"/>
</dbReference>
<evidence type="ECO:0000256" key="13">
    <source>
        <dbReference type="ARBA" id="ARBA00023136"/>
    </source>
</evidence>
<dbReference type="GO" id="GO:0009582">
    <property type="term" value="P:detection of abiotic stimulus"/>
    <property type="evidence" value="ECO:0007669"/>
    <property type="project" value="UniProtKB-ARBA"/>
</dbReference>
<dbReference type="GO" id="GO:0008331">
    <property type="term" value="F:high voltage-gated calcium channel activity"/>
    <property type="evidence" value="ECO:0007669"/>
    <property type="project" value="TreeGrafter"/>
</dbReference>
<evidence type="ECO:0000256" key="18">
    <source>
        <dbReference type="RuleBase" id="RU003808"/>
    </source>
</evidence>
<dbReference type="GO" id="GO:0009581">
    <property type="term" value="P:detection of external stimulus"/>
    <property type="evidence" value="ECO:0007669"/>
    <property type="project" value="UniProtKB-ARBA"/>
</dbReference>
<dbReference type="PANTHER" id="PTHR45628:SF1">
    <property type="entry name" value="VOLTAGE-DEPENDENT CALCIUM CHANNEL TYPE D SUBUNIT ALPHA-1"/>
    <property type="match status" value="1"/>
</dbReference>
<dbReference type="InterPro" id="IPR050599">
    <property type="entry name" value="VDCC_alpha-1_subunit"/>
</dbReference>
<evidence type="ECO:0000256" key="9">
    <source>
        <dbReference type="ARBA" id="ARBA00022837"/>
    </source>
</evidence>
<dbReference type="Gene3D" id="1.10.287.70">
    <property type="match status" value="4"/>
</dbReference>
<organism evidence="22 23">
    <name type="scientific">Pseudolycoriella hygida</name>
    <dbReference type="NCBI Taxonomy" id="35572"/>
    <lineage>
        <taxon>Eukaryota</taxon>
        <taxon>Metazoa</taxon>
        <taxon>Ecdysozoa</taxon>
        <taxon>Arthropoda</taxon>
        <taxon>Hexapoda</taxon>
        <taxon>Insecta</taxon>
        <taxon>Pterygota</taxon>
        <taxon>Neoptera</taxon>
        <taxon>Endopterygota</taxon>
        <taxon>Diptera</taxon>
        <taxon>Nematocera</taxon>
        <taxon>Sciaroidea</taxon>
        <taxon>Sciaridae</taxon>
        <taxon>Pseudolycoriella</taxon>
    </lineage>
</organism>
<feature type="transmembrane region" description="Helical" evidence="20">
    <location>
        <begin position="1593"/>
        <end position="1615"/>
    </location>
</feature>
<feature type="transmembrane region" description="Helical" evidence="20">
    <location>
        <begin position="839"/>
        <end position="861"/>
    </location>
</feature>
<dbReference type="GO" id="GO:0098703">
    <property type="term" value="P:calcium ion import across plasma membrane"/>
    <property type="evidence" value="ECO:0007669"/>
    <property type="project" value="TreeGrafter"/>
</dbReference>
<feature type="transmembrane region" description="Helical" evidence="20">
    <location>
        <begin position="1885"/>
        <end position="1903"/>
    </location>
</feature>
<dbReference type="GO" id="GO:0042045">
    <property type="term" value="P:epithelial fluid transport"/>
    <property type="evidence" value="ECO:0007669"/>
    <property type="project" value="UniProtKB-ARBA"/>
</dbReference>
<dbReference type="Gene3D" id="6.10.250.2500">
    <property type="match status" value="1"/>
</dbReference>
<evidence type="ECO:0000256" key="16">
    <source>
        <dbReference type="ARBA" id="ARBA00061395"/>
    </source>
</evidence>
<feature type="region of interest" description="Disordered" evidence="19">
    <location>
        <begin position="655"/>
        <end position="683"/>
    </location>
</feature>
<evidence type="ECO:0000256" key="19">
    <source>
        <dbReference type="SAM" id="MobiDB-lite"/>
    </source>
</evidence>
<protein>
    <recommendedName>
        <fullName evidence="18">Voltage-dependent L-type calcium channel subunit alpha</fullName>
    </recommendedName>
</protein>
<dbReference type="GO" id="GO:0046872">
    <property type="term" value="F:metal ion binding"/>
    <property type="evidence" value="ECO:0007669"/>
    <property type="project" value="UniProtKB-KW"/>
</dbReference>
<keyword evidence="12" id="KW-0406">Ion transport</keyword>
<dbReference type="PANTHER" id="PTHR45628">
    <property type="entry name" value="VOLTAGE-DEPENDENT CALCIUM CHANNEL TYPE A SUBUNIT ALPHA-1"/>
    <property type="match status" value="1"/>
</dbReference>
<accession>A0A9Q0S0J0</accession>
<feature type="transmembrane region" description="Helical" evidence="20">
    <location>
        <begin position="1448"/>
        <end position="1466"/>
    </location>
</feature>
<dbReference type="InterPro" id="IPR027359">
    <property type="entry name" value="Volt_channel_dom_sf"/>
</dbReference>
<sequence>MEVPKIDCAAKADNTANLVIIPLTKTLLYAVIGDYPQNEISRPMKIFTEVENQQRTAFVDAVAQTVFHIVVDPLDNDLSFLRYLKLKCVNARRLTIDANLMDHSHKVYFRDMLRAYKTPNAEKRFQAFLRFVYDFDQIEELYFGPNIESIQEVYKFRKWGFNSRHSETAKFYSQSYSSDLIMCLSKNLKVLYLGDTEIDPYDLRDAGSTCNTTIRALPMSLPSQLESMEGGPAHACLNKFKNLKTISMAYFGNGFHSETVEELILKTLCGDFNVHQMFPNVKKLIVKMFSPFIFSMAGTLNAGLYDGVVLEEIEILEQIPCFCNGSGHISDSHNALLLMSLLDSYRQAKKKKNPRICDGHIHKFKTVYAVEEPPRAQGACQPADCLCTDVESIYIIQSLKVISLRCFNRVVARFIHKLQACGNQAKIVLYEKSYFKESPEHQSLWNHLDILAKVLDFVPHDKIEIVMKKARGNSLRKIKNKLSHYIPKDDQYEHSDSAQYHKGVNSDQSKVQVCASATQKQSFSNHTRHKVGSTTTRPASTEYNNNSKFVDNKNNTKKASVGEETSCTKRSSLGKNDDRSNVVEDRRSVVDSVHSSSSNSGRGRSKSANGKSTFFRRRRQQPSLVNNSVWQQTLNATTAAMSTAAAPTMGTEVGATTIGNKPGTVPAPPKRPVRRSGKPQPERPTRALFCLGLKNPIRKLCITITEPYEYLILLTIFANCIALAVYTPYPYGDSNATNGALESIEYIFLVIFTTECVMKIIALGFTMHPGSYLRNGWNLLDFFIVVIGMISMILQRIQIEGFDVKALRAFRVLRPLRLVSGVPSLQVVLNSILRAMVPLLHIALLVIFVIIIYAIIGLELFSGKMHTTCYNDKNESMSDPHPCAVVGSQGYHCIDSQCRSGWEGPNSGITNFDNFGLAMLTRLISDSNPTFQVFQCITLEGWTEVLYNIQDAMGSSWQWIYFVSMVILGAFFVMNLILGVLSGEFSKERTKAKNRGDFQKLREKQQIEEDLRGYLDWITQAEDIEPDAEGTNATSGKNKIQGELMDSQDQLGEENEIQQESWLTLKKKDFDRINRRLRRSCRKAVKSQAFYWLIIVLVFLNTGVLATEHYKQPHWLDDFQDQTNMFFVALFTLEMLLKMYSLGFQGYFVSLFNRFDCFVVFGSIFEMVLTKTNLMPPLGISVLRCVRLLRVFKVTKYWHSLSNLVASLLNSIQSIASLLLLLFLFIVIFALLGMQVFGGKFNFKPTVDKPRHNFDSFWQSLLTVFQILTGEDWNAVMYDGIRAFGGVKSPGVVACIYFIILFICGNYILLNVFLAIAVDNLADADSLTEISKEEVTLKIMLHICNELHMYKKSYEELQKNNGQEKVTARPRRLSEVNMKKTKKPIPRGNQEEEVGVISARPRRMSEVKTAPTQILPIPPARSFFIFSPTNRFRVSCHWLSNHSHFSNIILFCIMFSSAMLAAEDPIDAKSERNNILNYFDYIFTAIFTVELVLKLISYGFVLHKGAFCRSAFNLLDLLVVCVSLVSISGAISVVKILRVFRVLRPLRAINRAKGLKHVVQCVIVAVKTIGNIVLVTCLLQFMFAVIGVQLFKYVVKCVIVAIKTIGNIMLVTYLLQFIGTYLVFENGDVNNPVQNERTWSNNMFHFDNVAKAILLYTSIDSQAEDRGPIHNFRPIVAAYYIIYIIIIAFFMVNIFVGFVIVTFQNEGEQEYKNCELDKNQRNCIEFALKAKPVRRYIPKHRIQYKIWWFVTSQPFEYTIFILIMINTVTLAMKFYNQPDIYTQALDVMNLVFTAVFALEFVFKLAAFRFKNYFGDAWNVFDFIIVLGSFIDIIYSEVTNGKINKVAGGISINFFRLFRVMRLVKLLSRGEGIRTLLWTFIKSFQALPYVALLIVMLFFIYATFGKITINDDTPIHRNNNFQSFPQAVLVLFRSATGEAWQDIMMACSNSDKVLCDDRTEEYKLNPKDSCGSSIAFPFFISFYVLCSFLIINLFVAVIMDNFDYLTRDWSILGPHHLDEFIRLWSEYDPDAKGRIKHLDVVTLLRKISPPLGFGKLCPHRVACKRLVSMNMPLNSDGTVLFNATLFAVVRTSLKIKTEGNIDCANAELRSVIKQVWKRTNPKLLDQVVPPPGVDDEVTVGKFYATFLIQDYFRRFKKRKEQEMKEGAGDFSNTVTLQAGLRTLHEAGPELKRAISGNLDELMEEPEPMHRRNHTLFGSVWSSIRRKEHAPVSRRGIAAKSSNYLAKSSFAMDSRGSGDECKDEMYSSMQRGLSDGMNHIAKSIMHSRVGGLSGGGGSSGIINDMVSSTGELQPHRRENIPMRPLMINGAGGKDTDRIIRNNDQQDATNRPLTTSVSPTQQATLSSQMVNLNNYHSNQFIVETNPDITAHLIPPTPPPRRTITRLGCIAQNDSKSGSIDDSDGAGSVITTSTTSTSDAFKSNSKRPDDKFKLIENTKPKKNFEKSRIGGSTSSLRIRRVASGLRLAQSQAMAVAGFLPDDMEMNHFSGTRYLNAPCMSFGRSLSIGANAGGGTVGDSNIGQLNQRASFHGRVVTADQNGSTGFERLVQSTPGSPQDRRPNSFEVIGSAESLVGRNIKKKKLKYFFARNFASNNISFIENLLFVQNKIHIKRFCVFVVKVFSRDCTLIEYSDLFFVLLIFEPCFVDISQIYPAHPFVMISYNASQKAWIKNLKMSRRSSRKFRSATGS</sequence>
<feature type="compositionally biased region" description="Polar residues" evidence="19">
    <location>
        <begin position="511"/>
        <end position="525"/>
    </location>
</feature>
<gene>
    <name evidence="22" type="primary">Ca-alpha1D</name>
    <name evidence="22" type="ORF">Bhyg_05985</name>
</gene>
<dbReference type="PRINTS" id="PR01630">
    <property type="entry name" value="LVDCCALPHA1"/>
</dbReference>
<dbReference type="InterPro" id="IPR005821">
    <property type="entry name" value="Ion_trans_dom"/>
</dbReference>
<evidence type="ECO:0000256" key="2">
    <source>
        <dbReference type="ARBA" id="ARBA00022448"/>
    </source>
</evidence>
<feature type="transmembrane region" description="Helical" evidence="20">
    <location>
        <begin position="1517"/>
        <end position="1537"/>
    </location>
</feature>
<proteinExistence type="inferred from homology"/>
<feature type="transmembrane region" description="Helical" evidence="20">
    <location>
        <begin position="1212"/>
        <end position="1234"/>
    </location>
</feature>
<keyword evidence="14" id="KW-0325">Glycoprotein</keyword>
<dbReference type="InterPro" id="IPR014873">
    <property type="entry name" value="VDCC_a1su_IQ"/>
</dbReference>
<evidence type="ECO:0000259" key="21">
    <source>
        <dbReference type="SMART" id="SM01062"/>
    </source>
</evidence>
<feature type="transmembrane region" description="Helical" evidence="20">
    <location>
        <begin position="708"/>
        <end position="726"/>
    </location>
</feature>
<feature type="transmembrane region" description="Helical" evidence="20">
    <location>
        <begin position="1558"/>
        <end position="1587"/>
    </location>
</feature>
<feature type="transmembrane region" description="Helical" evidence="20">
    <location>
        <begin position="1787"/>
        <end position="1805"/>
    </location>
</feature>
<dbReference type="InterPro" id="IPR005446">
    <property type="entry name" value="VDCC_L_a1su"/>
</dbReference>
<dbReference type="Pfam" id="PF00520">
    <property type="entry name" value="Ion_trans"/>
    <property type="match status" value="4"/>
</dbReference>
<comment type="subcellular location">
    <subcellularLocation>
        <location evidence="1 18">Membrane</location>
        <topology evidence="1 18">Multi-pass membrane protein</topology>
    </subcellularLocation>
</comment>
<evidence type="ECO:0000256" key="5">
    <source>
        <dbReference type="ARBA" id="ARBA00022673"/>
    </source>
</evidence>
<evidence type="ECO:0000256" key="11">
    <source>
        <dbReference type="ARBA" id="ARBA00022989"/>
    </source>
</evidence>
<keyword evidence="11 20" id="KW-1133">Transmembrane helix</keyword>
<dbReference type="FunFam" id="1.10.287.70:FF:000009">
    <property type="entry name" value="Voltage-dependent L-type calcium channel subunit alpha"/>
    <property type="match status" value="1"/>
</dbReference>
<feature type="non-terminal residue" evidence="22">
    <location>
        <position position="2705"/>
    </location>
</feature>
<keyword evidence="5 18" id="KW-0107">Calcium channel</keyword>
<keyword evidence="9 17" id="KW-0106">Calcium</keyword>
<dbReference type="FunFam" id="1.10.287.70:FF:000107">
    <property type="entry name" value="Voltage-dependent L-type calcium channel subunit alpha"/>
    <property type="match status" value="1"/>
</dbReference>
<feature type="compositionally biased region" description="Low complexity" evidence="19">
    <location>
        <begin position="590"/>
        <end position="612"/>
    </location>
</feature>
<feature type="transmembrane region" description="Helical" evidence="20">
    <location>
        <begin position="1817"/>
        <end position="1834"/>
    </location>
</feature>
<dbReference type="Pfam" id="PF08763">
    <property type="entry name" value="Ca_chan_IQ"/>
    <property type="match status" value="1"/>
</dbReference>
<dbReference type="FunFam" id="1.20.120.350:FF:000006">
    <property type="entry name" value="Voltage-dependent L-type calcium channel subunit alpha"/>
    <property type="match status" value="1"/>
</dbReference>
<feature type="region of interest" description="Disordered" evidence="19">
    <location>
        <begin position="511"/>
        <end position="627"/>
    </location>
</feature>
<feature type="binding site" evidence="17">
    <location>
        <position position="1271"/>
    </location>
    <ligand>
        <name>Ca(2+)</name>
        <dbReference type="ChEBI" id="CHEBI:29108"/>
    </ligand>
</feature>
<dbReference type="PRINTS" id="PR00167">
    <property type="entry name" value="CACHANNEL"/>
</dbReference>
<keyword evidence="7 17" id="KW-0479">Metal-binding</keyword>
<keyword evidence="10 18" id="KW-0851">Voltage-gated channel</keyword>
<feature type="transmembrane region" description="Helical" evidence="20">
    <location>
        <begin position="959"/>
        <end position="981"/>
    </location>
</feature>
<keyword evidence="3" id="KW-0597">Phosphoprotein</keyword>
<evidence type="ECO:0000256" key="8">
    <source>
        <dbReference type="ARBA" id="ARBA00022737"/>
    </source>
</evidence>
<feature type="domain" description="Voltage-dependent calcium channel alpha-1 subunit IQ" evidence="21">
    <location>
        <begin position="2133"/>
        <end position="2167"/>
    </location>
</feature>
<feature type="compositionally biased region" description="Low complexity" evidence="19">
    <location>
        <begin position="2411"/>
        <end position="2434"/>
    </location>
</feature>
<dbReference type="GO" id="GO:0005891">
    <property type="term" value="C:voltage-gated calcium channel complex"/>
    <property type="evidence" value="ECO:0007669"/>
    <property type="project" value="InterPro"/>
</dbReference>
<comment type="similarity">
    <text evidence="16 18">Belongs to the calcium channel alpha-1 subunit (TC 1.A.1.11) family.</text>
</comment>
<evidence type="ECO:0000256" key="14">
    <source>
        <dbReference type="ARBA" id="ARBA00023180"/>
    </source>
</evidence>
<evidence type="ECO:0000256" key="1">
    <source>
        <dbReference type="ARBA" id="ARBA00004141"/>
    </source>
</evidence>
<comment type="function">
    <text evidence="18">Voltage-sensitive calcium channels (VSCC) mediate the entry of calcium ions into excitable cells and are also involved in a variety of calcium-dependent processes, including muscle contraction, hormone or neurotransmitter release, gene expression, cell motility, cell division and cell death.</text>
</comment>
<feature type="region of interest" description="Disordered" evidence="19">
    <location>
        <begin position="2411"/>
        <end position="2443"/>
    </location>
</feature>
<feature type="transmembrane region" description="Helical" evidence="20">
    <location>
        <begin position="746"/>
        <end position="765"/>
    </location>
</feature>
<feature type="compositionally biased region" description="Low complexity" evidence="19">
    <location>
        <begin position="544"/>
        <end position="553"/>
    </location>
</feature>
<keyword evidence="15" id="KW-0407">Ion channel</keyword>
<feature type="transmembrane region" description="Helical" evidence="20">
    <location>
        <begin position="1126"/>
        <end position="1144"/>
    </location>
</feature>
<dbReference type="GO" id="GO:0016323">
    <property type="term" value="C:basolateral plasma membrane"/>
    <property type="evidence" value="ECO:0007669"/>
    <property type="project" value="UniProtKB-ARBA"/>
</dbReference>
<keyword evidence="13 20" id="KW-0472">Membrane</keyword>
<evidence type="ECO:0000313" key="22">
    <source>
        <dbReference type="EMBL" id="KAJ6641052.1"/>
    </source>
</evidence>
<keyword evidence="6 20" id="KW-0812">Transmembrane</keyword>
<dbReference type="EMBL" id="WJQU01000002">
    <property type="protein sequence ID" value="KAJ6641052.1"/>
    <property type="molecule type" value="Genomic_DNA"/>
</dbReference>
<dbReference type="FunFam" id="1.20.120.350:FF:000010">
    <property type="entry name" value="Voltage-dependent L-type calcium channel subunit alpha"/>
    <property type="match status" value="1"/>
</dbReference>
<evidence type="ECO:0000256" key="3">
    <source>
        <dbReference type="ARBA" id="ARBA00022553"/>
    </source>
</evidence>
<evidence type="ECO:0000256" key="12">
    <source>
        <dbReference type="ARBA" id="ARBA00023065"/>
    </source>
</evidence>
<evidence type="ECO:0000313" key="23">
    <source>
        <dbReference type="Proteomes" id="UP001151699"/>
    </source>
</evidence>
<feature type="transmembrane region" description="Helical" evidence="20">
    <location>
        <begin position="1676"/>
        <end position="1703"/>
    </location>
</feature>
<feature type="binding site" evidence="17">
    <location>
        <position position="940"/>
    </location>
    <ligand>
        <name>Ca(2+)</name>
        <dbReference type="ChEBI" id="CHEBI:29108"/>
    </ligand>
</feature>
<evidence type="ECO:0000256" key="15">
    <source>
        <dbReference type="ARBA" id="ARBA00023303"/>
    </source>
</evidence>
<dbReference type="Gene3D" id="6.10.250.2180">
    <property type="match status" value="1"/>
</dbReference>
<dbReference type="OrthoDB" id="431720at2759"/>
<evidence type="ECO:0000256" key="7">
    <source>
        <dbReference type="ARBA" id="ARBA00022723"/>
    </source>
</evidence>
<dbReference type="InterPro" id="IPR031649">
    <property type="entry name" value="GPHH_dom"/>
</dbReference>
<dbReference type="GO" id="GO:0016324">
    <property type="term" value="C:apical plasma membrane"/>
    <property type="evidence" value="ECO:0007669"/>
    <property type="project" value="UniProtKB-ARBA"/>
</dbReference>
<dbReference type="InterPro" id="IPR002077">
    <property type="entry name" value="VDCCAlpha1"/>
</dbReference>
<evidence type="ECO:0000256" key="4">
    <source>
        <dbReference type="ARBA" id="ARBA00022568"/>
    </source>
</evidence>
<dbReference type="SUPFAM" id="SSF81324">
    <property type="entry name" value="Voltage-gated potassium channels"/>
    <property type="match status" value="4"/>
</dbReference>
<evidence type="ECO:0000256" key="10">
    <source>
        <dbReference type="ARBA" id="ARBA00022882"/>
    </source>
</evidence>
<dbReference type="SMART" id="SM01062">
    <property type="entry name" value="Ca_chan_IQ"/>
    <property type="match status" value="1"/>
</dbReference>
<feature type="transmembrane region" description="Helical" evidence="20">
    <location>
        <begin position="1478"/>
        <end position="1497"/>
    </location>
</feature>
<keyword evidence="8" id="KW-0677">Repeat</keyword>
<evidence type="ECO:0000256" key="17">
    <source>
        <dbReference type="PIRSR" id="PIRSR602077-1"/>
    </source>
</evidence>
<dbReference type="GO" id="GO:0019722">
    <property type="term" value="P:calcium-mediated signaling"/>
    <property type="evidence" value="ECO:0007669"/>
    <property type="project" value="UniProtKB-ARBA"/>
</dbReference>
<dbReference type="GO" id="GO:0050906">
    <property type="term" value="P:detection of stimulus involved in sensory perception"/>
    <property type="evidence" value="ECO:0007669"/>
    <property type="project" value="UniProtKB-ARBA"/>
</dbReference>
<feature type="compositionally biased region" description="Basic and acidic residues" evidence="19">
    <location>
        <begin position="575"/>
        <end position="589"/>
    </location>
</feature>
<keyword evidence="23" id="KW-1185">Reference proteome</keyword>
<feature type="compositionally biased region" description="Polar residues" evidence="19">
    <location>
        <begin position="563"/>
        <end position="574"/>
    </location>
</feature>
<feature type="transmembrane region" description="Helical" evidence="20">
    <location>
        <begin position="777"/>
        <end position="794"/>
    </location>
</feature>
<dbReference type="Gene3D" id="1.20.120.350">
    <property type="entry name" value="Voltage-gated potassium channels. Chain C"/>
    <property type="match status" value="4"/>
</dbReference>
<keyword evidence="4 18" id="KW-0109">Calcium transport</keyword>
<comment type="caution">
    <text evidence="22">The sequence shown here is derived from an EMBL/GenBank/DDBJ whole genome shotgun (WGS) entry which is preliminary data.</text>
</comment>
<evidence type="ECO:0000256" key="6">
    <source>
        <dbReference type="ARBA" id="ARBA00022692"/>
    </source>
</evidence>
<keyword evidence="2" id="KW-0813">Transport</keyword>
<feature type="transmembrane region" description="Helical" evidence="20">
    <location>
        <begin position="1089"/>
        <end position="1106"/>
    </location>
</feature>
<dbReference type="FunFam" id="1.20.120.350:FF:000001">
    <property type="entry name" value="Voltage-dependent L-type calcium channel subunit alpha"/>
    <property type="match status" value="1"/>
</dbReference>
<evidence type="ECO:0000256" key="20">
    <source>
        <dbReference type="SAM" id="Phobius"/>
    </source>
</evidence>
<reference evidence="22" key="1">
    <citation type="submission" date="2022-07" db="EMBL/GenBank/DDBJ databases">
        <authorList>
            <person name="Trinca V."/>
            <person name="Uliana J.V.C."/>
            <person name="Torres T.T."/>
            <person name="Ward R.J."/>
            <person name="Monesi N."/>
        </authorList>
    </citation>
    <scope>NUCLEOTIDE SEQUENCE</scope>
    <source>
        <strain evidence="22">HSMRA1968</strain>
        <tissue evidence="22">Whole embryos</tissue>
    </source>
</reference>
<feature type="compositionally biased region" description="Polar residues" evidence="19">
    <location>
        <begin position="532"/>
        <end position="543"/>
    </location>
</feature>
<dbReference type="FunFam" id="1.20.120.350:FF:000064">
    <property type="entry name" value="Voltage-dependent L-type calcium channel subunit alpha"/>
    <property type="match status" value="1"/>
</dbReference>
<name>A0A9Q0S0J0_9DIPT</name>
<dbReference type="Pfam" id="PF16905">
    <property type="entry name" value="GPHH"/>
    <property type="match status" value="1"/>
</dbReference>